<dbReference type="OrthoDB" id="1922977at2759"/>
<sequence length="1185" mass="127123">MAHKYPQQPYYGLPFQFPPPQMPQPLPLAPAEAQRASSEMQHHAPAPNASYLPGLQQPPAASTNHASYNQNAQQPPFPEATAAWPPPDPNAWLAFMQNAAMSGQPPPPLPGFGFPPQQLPPAPPLPATPSSFLPQPPHHRIAPSERIQEVMDSDREDGEVSDGEVAPRAQYGDNNSRAFQEPPRSVPQAKSLSGQVEEAYNPNQPAAGQSFTKTAAQKAPQQSVAPVDPVSQMREEAKQFVKLLHSNNLGYRVFANEDIDHEQLRGLYSSLNLPSEPAPILPPKADVAKSANLAVQPVSQSTEEHRKPAPTVKTSIAGGAPKSAPSPVDRRDYIARLQAAKLAKQTGGPKPSPPQKTPPVTAAPVAPAFNTPQAVTTPTAKPPITDEQRARNTELIKQRLEALKAKNQAAPALNGTASVQASAQKKEQIQPAANKAAMPSNTSLFPGIPGLFMNPPPSFETKATTQATALSQKRSAPSDSTGSTPRGSVTPYTRPLGDPPHAYNDEPMIIDVSDDESNGSDMDIDNEDGPSKHPSPVNTSQRRTPGTLQNFPPQAISALHGSSAASTPGPQTPATEAREQELKKKQDQLAAMKARLQKKLAEKREKDREAAAAALALQKDIANGASDLIQDVKRRRREEIQSKLPSLDAELAANTSRMHFLMKELQELRLKKEKMIKDKDLLTQELENLGIDTDGMSHAEMQAKKDEIEREVSREPEVYMQNLDGGSQIVTSGSASSPETSQARTLHEVEATAPAPAPTKPRITVPALDTSSQHVSDDAAAPSQVTTVDEVPSTETFAAAAASAAQSSVPQAESVSPHLLAPTEKPTWSLGDLAAGQVQDSATPLDEEDDFYSPAPAAEPNAAEPMEVPANATSAPSPSEEGEVEMSVSSEDEEEEYEPEEPTVLEDIPMHDAHLTDAATAKSLASEDVSTEDEDAYEPPDVGEEASNLEPENAQDGVAVAQSHAEAEEGAMDIASSSSEDSDSDSDSDSDGEIVSEPANDATISENHASQAAANIADDLAHELQPDHASEPVRAPKKVSVTHEEPEVPKFTPYESPLRMFKSYRYHPTFAQDVPGGFLSTTFSHQIDPEKPLCHFESAGGSCNDPDCPDQHFRGMGITGETLLVQLGTANPGKTTEEKQAWNDGLRGVLKELRKKSIKDPNGIAVEIAKYRRQFLNDDTRVVNL</sequence>
<feature type="compositionally biased region" description="Pro residues" evidence="2">
    <location>
        <begin position="117"/>
        <end position="127"/>
    </location>
</feature>
<feature type="compositionally biased region" description="Basic and acidic residues" evidence="2">
    <location>
        <begin position="576"/>
        <end position="587"/>
    </location>
</feature>
<feature type="compositionally biased region" description="Polar residues" evidence="2">
    <location>
        <begin position="536"/>
        <end position="552"/>
    </location>
</feature>
<feature type="region of interest" description="Disordered" evidence="2">
    <location>
        <begin position="415"/>
        <end position="588"/>
    </location>
</feature>
<feature type="compositionally biased region" description="Basic and acidic residues" evidence="2">
    <location>
        <begin position="384"/>
        <end position="399"/>
    </location>
</feature>
<gene>
    <name evidence="4" type="ORF">EK21DRAFT_72565</name>
</gene>
<evidence type="ECO:0000313" key="4">
    <source>
        <dbReference type="EMBL" id="KAF2027185.1"/>
    </source>
</evidence>
<comment type="caution">
    <text evidence="4">The sequence shown here is derived from an EMBL/GenBank/DDBJ whole genome shotgun (WGS) entry which is preliminary data.</text>
</comment>
<feature type="compositionally biased region" description="Polar residues" evidence="2">
    <location>
        <begin position="724"/>
        <end position="744"/>
    </location>
</feature>
<feature type="compositionally biased region" description="Basic and acidic residues" evidence="2">
    <location>
        <begin position="695"/>
        <end position="717"/>
    </location>
</feature>
<feature type="domain" description="Putative zinc-finger" evidence="3">
    <location>
        <begin position="1093"/>
        <end position="1114"/>
    </location>
</feature>
<evidence type="ECO:0000313" key="5">
    <source>
        <dbReference type="Proteomes" id="UP000799777"/>
    </source>
</evidence>
<dbReference type="GO" id="GO:0005634">
    <property type="term" value="C:nucleus"/>
    <property type="evidence" value="ECO:0007669"/>
    <property type="project" value="TreeGrafter"/>
</dbReference>
<dbReference type="EMBL" id="ML978230">
    <property type="protein sequence ID" value="KAF2027185.1"/>
    <property type="molecule type" value="Genomic_DNA"/>
</dbReference>
<feature type="compositionally biased region" description="Low complexity" evidence="2">
    <location>
        <begin position="854"/>
        <end position="879"/>
    </location>
</feature>
<evidence type="ECO:0000256" key="2">
    <source>
        <dbReference type="SAM" id="MobiDB-lite"/>
    </source>
</evidence>
<reference evidence="4" key="1">
    <citation type="journal article" date="2020" name="Stud. Mycol.">
        <title>101 Dothideomycetes genomes: a test case for predicting lifestyles and emergence of pathogens.</title>
        <authorList>
            <person name="Haridas S."/>
            <person name="Albert R."/>
            <person name="Binder M."/>
            <person name="Bloem J."/>
            <person name="Labutti K."/>
            <person name="Salamov A."/>
            <person name="Andreopoulos B."/>
            <person name="Baker S."/>
            <person name="Barry K."/>
            <person name="Bills G."/>
            <person name="Bluhm B."/>
            <person name="Cannon C."/>
            <person name="Castanera R."/>
            <person name="Culley D."/>
            <person name="Daum C."/>
            <person name="Ezra D."/>
            <person name="Gonzalez J."/>
            <person name="Henrissat B."/>
            <person name="Kuo A."/>
            <person name="Liang C."/>
            <person name="Lipzen A."/>
            <person name="Lutzoni F."/>
            <person name="Magnuson J."/>
            <person name="Mondo S."/>
            <person name="Nolan M."/>
            <person name="Ohm R."/>
            <person name="Pangilinan J."/>
            <person name="Park H.-J."/>
            <person name="Ramirez L."/>
            <person name="Alfaro M."/>
            <person name="Sun H."/>
            <person name="Tritt A."/>
            <person name="Yoshinaga Y."/>
            <person name="Zwiers L.-H."/>
            <person name="Turgeon B."/>
            <person name="Goodwin S."/>
            <person name="Spatafora J."/>
            <person name="Crous P."/>
            <person name="Grigoriev I."/>
        </authorList>
    </citation>
    <scope>NUCLEOTIDE SEQUENCE</scope>
    <source>
        <strain evidence="4">CBS 110217</strain>
    </source>
</reference>
<accession>A0A9P4H4X4</accession>
<feature type="region of interest" description="Disordered" evidence="2">
    <location>
        <begin position="1030"/>
        <end position="1050"/>
    </location>
</feature>
<dbReference type="Pfam" id="PF10650">
    <property type="entry name" value="zf-C3H1"/>
    <property type="match status" value="1"/>
</dbReference>
<proteinExistence type="predicted"/>
<feature type="compositionally biased region" description="Pro residues" evidence="2">
    <location>
        <begin position="16"/>
        <end position="28"/>
    </location>
</feature>
<organism evidence="4 5">
    <name type="scientific">Setomelanomma holmii</name>
    <dbReference type="NCBI Taxonomy" id="210430"/>
    <lineage>
        <taxon>Eukaryota</taxon>
        <taxon>Fungi</taxon>
        <taxon>Dikarya</taxon>
        <taxon>Ascomycota</taxon>
        <taxon>Pezizomycotina</taxon>
        <taxon>Dothideomycetes</taxon>
        <taxon>Pleosporomycetidae</taxon>
        <taxon>Pleosporales</taxon>
        <taxon>Pleosporineae</taxon>
        <taxon>Phaeosphaeriaceae</taxon>
        <taxon>Setomelanomma</taxon>
    </lineage>
</organism>
<feature type="compositionally biased region" description="Low complexity" evidence="2">
    <location>
        <begin position="793"/>
        <end position="816"/>
    </location>
</feature>
<dbReference type="AlphaFoldDB" id="A0A9P4H4X4"/>
<feature type="region of interest" description="Disordered" evidence="2">
    <location>
        <begin position="693"/>
        <end position="1004"/>
    </location>
</feature>
<feature type="compositionally biased region" description="Basic and acidic residues" evidence="2">
    <location>
        <begin position="142"/>
        <end position="153"/>
    </location>
</feature>
<feature type="compositionally biased region" description="Acidic residues" evidence="2">
    <location>
        <begin position="980"/>
        <end position="994"/>
    </location>
</feature>
<evidence type="ECO:0000259" key="3">
    <source>
        <dbReference type="Pfam" id="PF10650"/>
    </source>
</evidence>
<feature type="compositionally biased region" description="Polar residues" evidence="2">
    <location>
        <begin position="370"/>
        <end position="379"/>
    </location>
</feature>
<feature type="compositionally biased region" description="Polar residues" evidence="2">
    <location>
        <begin position="461"/>
        <end position="491"/>
    </location>
</feature>
<dbReference type="PANTHER" id="PTHR21563:SF3">
    <property type="entry name" value="ZINC FINGER C3H1 DOMAIN-CONTAINING PROTEIN"/>
    <property type="match status" value="1"/>
</dbReference>
<feature type="compositionally biased region" description="Acidic residues" evidence="2">
    <location>
        <begin position="512"/>
        <end position="528"/>
    </location>
</feature>
<feature type="region of interest" description="Disordered" evidence="2">
    <location>
        <begin position="12"/>
        <end position="232"/>
    </location>
</feature>
<keyword evidence="1" id="KW-0175">Coiled coil</keyword>
<dbReference type="InterPro" id="IPR019607">
    <property type="entry name" value="Putative_zinc-finger_domain"/>
</dbReference>
<dbReference type="PANTHER" id="PTHR21563">
    <property type="entry name" value="ZINC FINGER C3H1 DOMAIN-CONTAINING PROTEIN"/>
    <property type="match status" value="1"/>
</dbReference>
<feature type="coiled-coil region" evidence="1">
    <location>
        <begin position="658"/>
        <end position="685"/>
    </location>
</feature>
<feature type="compositionally biased region" description="Acidic residues" evidence="2">
    <location>
        <begin position="929"/>
        <end position="944"/>
    </location>
</feature>
<feature type="compositionally biased region" description="Low complexity" evidence="2">
    <location>
        <begin position="358"/>
        <end position="368"/>
    </location>
</feature>
<feature type="compositionally biased region" description="Polar residues" evidence="2">
    <location>
        <begin position="563"/>
        <end position="574"/>
    </location>
</feature>
<protein>
    <recommendedName>
        <fullName evidence="3">Putative zinc-finger domain-containing protein</fullName>
    </recommendedName>
</protein>
<dbReference type="GO" id="GO:0000178">
    <property type="term" value="C:exosome (RNase complex)"/>
    <property type="evidence" value="ECO:0007669"/>
    <property type="project" value="TreeGrafter"/>
</dbReference>
<keyword evidence="5" id="KW-1185">Reference proteome</keyword>
<feature type="compositionally biased region" description="Polar residues" evidence="2">
    <location>
        <begin position="201"/>
        <end position="224"/>
    </location>
</feature>
<evidence type="ECO:0000256" key="1">
    <source>
        <dbReference type="SAM" id="Coils"/>
    </source>
</evidence>
<dbReference type="Proteomes" id="UP000799777">
    <property type="component" value="Unassembled WGS sequence"/>
</dbReference>
<name>A0A9P4H4X4_9PLEO</name>
<dbReference type="InterPro" id="IPR039278">
    <property type="entry name" value="Red1"/>
</dbReference>
<feature type="compositionally biased region" description="Polar residues" evidence="2">
    <location>
        <begin position="59"/>
        <end position="74"/>
    </location>
</feature>
<feature type="compositionally biased region" description="Acidic residues" evidence="2">
    <location>
        <begin position="880"/>
        <end position="904"/>
    </location>
</feature>
<feature type="region of interest" description="Disordered" evidence="2">
    <location>
        <begin position="295"/>
        <end position="399"/>
    </location>
</feature>